<dbReference type="CDD" id="cd05285">
    <property type="entry name" value="sorbitol_DH"/>
    <property type="match status" value="1"/>
</dbReference>
<evidence type="ECO:0000259" key="7">
    <source>
        <dbReference type="SMART" id="SM00829"/>
    </source>
</evidence>
<feature type="domain" description="Enoyl reductase (ER)" evidence="7">
    <location>
        <begin position="47"/>
        <end position="361"/>
    </location>
</feature>
<name>D6R258_RHOGR</name>
<evidence type="ECO:0000256" key="4">
    <source>
        <dbReference type="ARBA" id="ARBA00022833"/>
    </source>
</evidence>
<dbReference type="SUPFAM" id="SSF51735">
    <property type="entry name" value="NAD(P)-binding Rossmann-fold domains"/>
    <property type="match status" value="1"/>
</dbReference>
<dbReference type="GO" id="GO:0006062">
    <property type="term" value="P:sorbitol catabolic process"/>
    <property type="evidence" value="ECO:0007669"/>
    <property type="project" value="TreeGrafter"/>
</dbReference>
<keyword evidence="4" id="KW-0862">Zinc</keyword>
<proteinExistence type="evidence at transcript level"/>
<dbReference type="SUPFAM" id="SSF50129">
    <property type="entry name" value="GroES-like"/>
    <property type="match status" value="1"/>
</dbReference>
<protein>
    <submittedName>
        <fullName evidence="8">Xylitol dehydrogenase</fullName>
    </submittedName>
</protein>
<evidence type="ECO:0000313" key="8">
    <source>
        <dbReference type="EMBL" id="ADF57215.1"/>
    </source>
</evidence>
<organism evidence="8">
    <name type="scientific">Rhodotorula graminis</name>
    <name type="common">Yeast</name>
    <dbReference type="NCBI Taxonomy" id="29898"/>
    <lineage>
        <taxon>Eukaryota</taxon>
        <taxon>Fungi</taxon>
        <taxon>Dikarya</taxon>
        <taxon>Basidiomycota</taxon>
        <taxon>Pucciniomycotina</taxon>
        <taxon>Microbotryomycetes</taxon>
        <taxon>Sporidiobolales</taxon>
        <taxon>Sporidiobolaceae</taxon>
        <taxon>Rhodotorula</taxon>
    </lineage>
</organism>
<dbReference type="InterPro" id="IPR020843">
    <property type="entry name" value="ER"/>
</dbReference>
<dbReference type="InterPro" id="IPR013154">
    <property type="entry name" value="ADH-like_N"/>
</dbReference>
<dbReference type="Pfam" id="PF08240">
    <property type="entry name" value="ADH_N"/>
    <property type="match status" value="1"/>
</dbReference>
<keyword evidence="5" id="KW-0560">Oxidoreductase</keyword>
<dbReference type="SMART" id="SM00829">
    <property type="entry name" value="PKS_ER"/>
    <property type="match status" value="1"/>
</dbReference>
<accession>D6R258</accession>
<dbReference type="GO" id="GO:0046872">
    <property type="term" value="F:metal ion binding"/>
    <property type="evidence" value="ECO:0007669"/>
    <property type="project" value="UniProtKB-KW"/>
</dbReference>
<comment type="similarity">
    <text evidence="2">Belongs to the zinc-containing alcohol dehydrogenase family.</text>
</comment>
<dbReference type="Gene3D" id="3.90.180.10">
    <property type="entry name" value="Medium-chain alcohol dehydrogenases, catalytic domain"/>
    <property type="match status" value="1"/>
</dbReference>
<reference evidence="8" key="1">
    <citation type="submission" date="2010-03" db="EMBL/GenBank/DDBJ databases">
        <title>Genetic analysis of D-xylose metabolism by endophytic yeast strains of Populus.</title>
        <authorList>
            <person name="Xu P."/>
            <person name="Doty S.L."/>
        </authorList>
    </citation>
    <scope>NUCLEOTIDE SEQUENCE</scope>
    <source>
        <strain evidence="8">WP1</strain>
    </source>
</reference>
<dbReference type="InterPro" id="IPR011032">
    <property type="entry name" value="GroES-like_sf"/>
</dbReference>
<dbReference type="FunFam" id="3.40.50.720:FF:000068">
    <property type="entry name" value="Sorbitol dehydrogenase"/>
    <property type="match status" value="1"/>
</dbReference>
<evidence type="ECO:0000256" key="3">
    <source>
        <dbReference type="ARBA" id="ARBA00022723"/>
    </source>
</evidence>
<dbReference type="EMBL" id="HM038239">
    <property type="protein sequence ID" value="ADF57215.1"/>
    <property type="molecule type" value="mRNA"/>
</dbReference>
<evidence type="ECO:0000256" key="5">
    <source>
        <dbReference type="ARBA" id="ARBA00023002"/>
    </source>
</evidence>
<dbReference type="Gene3D" id="3.40.50.720">
    <property type="entry name" value="NAD(P)-binding Rossmann-like Domain"/>
    <property type="match status" value="1"/>
</dbReference>
<evidence type="ECO:0000256" key="6">
    <source>
        <dbReference type="ARBA" id="ARBA00023027"/>
    </source>
</evidence>
<dbReference type="PANTHER" id="PTHR43161">
    <property type="entry name" value="SORBITOL DEHYDROGENASE"/>
    <property type="match status" value="1"/>
</dbReference>
<evidence type="ECO:0000256" key="2">
    <source>
        <dbReference type="ARBA" id="ARBA00008072"/>
    </source>
</evidence>
<sequence length="371" mass="39450">MSAPSLAAPVHNEDTALPTGAHNISCVRPPLSLSLAIVSPAKISVCGSDTHYIKHGRIGDFIVEKPMVLGHETAAVVVQVGSRVTNIKAGDRVALEPGRSCRVCSDCKAGFYNRCASMAFAATPPYDGDLAAYYTLPADLCYPLPSNMSLEEGALLEPMSVGVHAVHKVAQMKSAANVVVFGAGPVGLLTCAVAKGLGARKVIAVDIQEARLAFAKEQGLDGEAKADYPRRNAKELCERFGFEERGPRGVDLVLDCSGAEVCIQTGVFVLKHGGTLVQVGMGKPDITLDMHTIITRELTLKGSFRYGPGVYELAMDLVARGAVNLKSLISHRYAFRDALKAFEANHTGIAEDGRPLIKAVIDGPRVDEKLE</sequence>
<comment type="cofactor">
    <cofactor evidence="1">
        <name>Zn(2+)</name>
        <dbReference type="ChEBI" id="CHEBI:29105"/>
    </cofactor>
</comment>
<dbReference type="InterPro" id="IPR036291">
    <property type="entry name" value="NAD(P)-bd_dom_sf"/>
</dbReference>
<keyword evidence="3" id="KW-0479">Metal-binding</keyword>
<dbReference type="GO" id="GO:0003939">
    <property type="term" value="F:L-iditol 2-dehydrogenase (NAD+) activity"/>
    <property type="evidence" value="ECO:0007669"/>
    <property type="project" value="TreeGrafter"/>
</dbReference>
<gene>
    <name evidence="8" type="primary">XDH</name>
</gene>
<dbReference type="AlphaFoldDB" id="D6R258"/>
<dbReference type="PANTHER" id="PTHR43161:SF9">
    <property type="entry name" value="SORBITOL DEHYDROGENASE"/>
    <property type="match status" value="1"/>
</dbReference>
<dbReference type="InterPro" id="IPR045306">
    <property type="entry name" value="SDH-like"/>
</dbReference>
<keyword evidence="6" id="KW-0520">NAD</keyword>
<evidence type="ECO:0000256" key="1">
    <source>
        <dbReference type="ARBA" id="ARBA00001947"/>
    </source>
</evidence>
<dbReference type="InterPro" id="IPR013149">
    <property type="entry name" value="ADH-like_C"/>
</dbReference>
<dbReference type="Pfam" id="PF00107">
    <property type="entry name" value="ADH_zinc_N"/>
    <property type="match status" value="1"/>
</dbReference>